<dbReference type="STRING" id="690566.Sphch_3322"/>
<sequence length="790" mass="86121">MRVRQSWHLLAGAALAIAMSPNLLSKPAFSRTWPERWGDGSRTKLPVLPQPYKGALGPTVEQSGPRQFPAVPAAPADAPNILLVLLDDVGFGAASAFGGPVPTPSLERLANRGLRYTNFHVTGLCSPTRAALLTGRNHHSVGTGRVVDMPIGYPGYTGVISKSAASVAEVLRQNGYNTAMFGKHHNTPRSQATQAGPFDTWPTGLGFEYFYGFIGGDDDQFTPTLYRGTSRVKTPTAPDYILDADLADDAINWVHNQKGAAPDKPFFIYLAPGTTHAPHQAPRAWIDRFRGQFDSGWDVVRENTFARQKAMGIVPANAALTPRPTDIADWSSLTADQRRLYARMMEVFAGTLAHEDYQIGRVIAELERMGQFDNTLIMFISGDNGPSAEGGLSGTTNEMGKLGNNVPETERYMLSVIDELGGPGHHNNYPAGWAWATSTPFPWVKQIASHLGATTNGMVASWPKEIQARGQIRSQFHHVVDIMPTILQAANIDVPAEVNGVPQQAVDGISMAYSFEAKPSDQSRRHTQYFEMFGNRAIYHDGWWAGTTPKRPPWSMDNPGGNPATSYRWELYDLRSDFTQSRNLAQAQPTKLKELQALWSSEAEKHSVFPLMDSVAAATFGLGGEARKKWTYWGPVGMPEGAGPSLRSGSFTITAEVDLSKRREGVILSAGASFGGWSFYLKNGQIVAYSAFSQQPGHKYRVAGPAPTGTQATIKFDFDYDGGGPGKGGLLRISADGREVARGRVEHTTIIPQNSEEFNVGYDSGSRVSPDYTDEFPLGDAVRRVDVELR</sequence>
<dbReference type="GO" id="GO:0046872">
    <property type="term" value="F:metal ion binding"/>
    <property type="evidence" value="ECO:0007669"/>
    <property type="project" value="UniProtKB-KW"/>
</dbReference>
<reference evidence="7 8" key="1">
    <citation type="submission" date="2011-05" db="EMBL/GenBank/DDBJ databases">
        <title>Complete sequence of chromosome 2 of Sphingobium chlorophenolicum L-1.</title>
        <authorList>
            <consortium name="US DOE Joint Genome Institute"/>
            <person name="Lucas S."/>
            <person name="Han J."/>
            <person name="Lapidus A."/>
            <person name="Cheng J.-F."/>
            <person name="Goodwin L."/>
            <person name="Pitluck S."/>
            <person name="Peters L."/>
            <person name="Daligault H."/>
            <person name="Han C."/>
            <person name="Tapia R."/>
            <person name="Land M."/>
            <person name="Hauser L."/>
            <person name="Kyrpides N."/>
            <person name="Ivanova N."/>
            <person name="Pagani I."/>
            <person name="Turner P."/>
            <person name="Copley S."/>
            <person name="Woyke T."/>
        </authorList>
    </citation>
    <scope>NUCLEOTIDE SEQUENCE [LARGE SCALE GENOMIC DNA]</scope>
    <source>
        <strain evidence="7 8">L-1</strain>
    </source>
</reference>
<dbReference type="KEGG" id="sch:Sphch_3322"/>
<dbReference type="Pfam" id="PF00884">
    <property type="entry name" value="Sulfatase"/>
    <property type="match status" value="1"/>
</dbReference>
<evidence type="ECO:0000259" key="6">
    <source>
        <dbReference type="Pfam" id="PF00884"/>
    </source>
</evidence>
<evidence type="ECO:0000256" key="4">
    <source>
        <dbReference type="ARBA" id="ARBA00022837"/>
    </source>
</evidence>
<dbReference type="Gene3D" id="3.40.720.10">
    <property type="entry name" value="Alkaline Phosphatase, subunit A"/>
    <property type="match status" value="1"/>
</dbReference>
<dbReference type="Gene3D" id="3.30.1120.10">
    <property type="match status" value="1"/>
</dbReference>
<dbReference type="HOGENOM" id="CLU_006332_11_0_5"/>
<name>F6F3A8_SPHCR</name>
<dbReference type="GO" id="GO:0016787">
    <property type="term" value="F:hydrolase activity"/>
    <property type="evidence" value="ECO:0007669"/>
    <property type="project" value="UniProtKB-KW"/>
</dbReference>
<evidence type="ECO:0000313" key="8">
    <source>
        <dbReference type="Proteomes" id="UP000007150"/>
    </source>
</evidence>
<dbReference type="InterPro" id="IPR024607">
    <property type="entry name" value="Sulfatase_CS"/>
</dbReference>
<dbReference type="PROSITE" id="PS00523">
    <property type="entry name" value="SULFATASE_1"/>
    <property type="match status" value="1"/>
</dbReference>
<evidence type="ECO:0000256" key="1">
    <source>
        <dbReference type="ARBA" id="ARBA00008779"/>
    </source>
</evidence>
<protein>
    <submittedName>
        <fullName evidence="7">Sulfatase</fullName>
    </submittedName>
</protein>
<evidence type="ECO:0000256" key="3">
    <source>
        <dbReference type="ARBA" id="ARBA00022801"/>
    </source>
</evidence>
<organism evidence="7 8">
    <name type="scientific">Sphingobium chlorophenolicum L-1</name>
    <dbReference type="NCBI Taxonomy" id="690566"/>
    <lineage>
        <taxon>Bacteria</taxon>
        <taxon>Pseudomonadati</taxon>
        <taxon>Pseudomonadota</taxon>
        <taxon>Alphaproteobacteria</taxon>
        <taxon>Sphingomonadales</taxon>
        <taxon>Sphingomonadaceae</taxon>
        <taxon>Sphingobium</taxon>
    </lineage>
</organism>
<dbReference type="CDD" id="cd16025">
    <property type="entry name" value="PAS_like"/>
    <property type="match status" value="1"/>
</dbReference>
<dbReference type="InterPro" id="IPR050738">
    <property type="entry name" value="Sulfatase"/>
</dbReference>
<dbReference type="EMBL" id="CP002799">
    <property type="protein sequence ID" value="AEG50920.1"/>
    <property type="molecule type" value="Genomic_DNA"/>
</dbReference>
<feature type="chain" id="PRO_5003339683" evidence="5">
    <location>
        <begin position="26"/>
        <end position="790"/>
    </location>
</feature>
<keyword evidence="4" id="KW-0106">Calcium</keyword>
<dbReference type="InterPro" id="IPR000917">
    <property type="entry name" value="Sulfatase_N"/>
</dbReference>
<dbReference type="PANTHER" id="PTHR42693">
    <property type="entry name" value="ARYLSULFATASE FAMILY MEMBER"/>
    <property type="match status" value="1"/>
</dbReference>
<dbReference type="PANTHER" id="PTHR42693:SF43">
    <property type="entry name" value="BLL2667 PROTEIN"/>
    <property type="match status" value="1"/>
</dbReference>
<dbReference type="InterPro" id="IPR017850">
    <property type="entry name" value="Alkaline_phosphatase_core_sf"/>
</dbReference>
<comment type="similarity">
    <text evidence="1">Belongs to the sulfatase family.</text>
</comment>
<dbReference type="AlphaFoldDB" id="F6F3A8"/>
<keyword evidence="3" id="KW-0378">Hydrolase</keyword>
<evidence type="ECO:0000313" key="7">
    <source>
        <dbReference type="EMBL" id="AEG50920.1"/>
    </source>
</evidence>
<evidence type="ECO:0000256" key="5">
    <source>
        <dbReference type="SAM" id="SignalP"/>
    </source>
</evidence>
<keyword evidence="2" id="KW-0479">Metal-binding</keyword>
<accession>F6F3A8</accession>
<feature type="signal peptide" evidence="5">
    <location>
        <begin position="1"/>
        <end position="25"/>
    </location>
</feature>
<keyword evidence="5" id="KW-0732">Signal</keyword>
<gene>
    <name evidence="7" type="ORF">Sphch_3322</name>
</gene>
<dbReference type="SUPFAM" id="SSF53649">
    <property type="entry name" value="Alkaline phosphatase-like"/>
    <property type="match status" value="1"/>
</dbReference>
<evidence type="ECO:0000256" key="2">
    <source>
        <dbReference type="ARBA" id="ARBA00022723"/>
    </source>
</evidence>
<proteinExistence type="inferred from homology"/>
<keyword evidence="8" id="KW-1185">Reference proteome</keyword>
<dbReference type="Proteomes" id="UP000007150">
    <property type="component" value="Chromosome 2"/>
</dbReference>
<feature type="domain" description="Sulfatase N-terminal" evidence="6">
    <location>
        <begin position="79"/>
        <end position="492"/>
    </location>
</feature>